<evidence type="ECO:0000256" key="10">
    <source>
        <dbReference type="RuleBase" id="RU003826"/>
    </source>
</evidence>
<proteinExistence type="inferred from homology"/>
<feature type="binding site" evidence="9">
    <location>
        <position position="67"/>
    </location>
    <ligand>
        <name>Mg(2+)</name>
        <dbReference type="ChEBI" id="CHEBI:18420"/>
    </ligand>
</feature>
<feature type="domain" description="Thiamine phosphate synthase/TenI" evidence="12">
    <location>
        <begin position="7"/>
        <end position="189"/>
    </location>
</feature>
<dbReference type="InterPro" id="IPR036206">
    <property type="entry name" value="ThiamineP_synth_sf"/>
</dbReference>
<comment type="catalytic activity">
    <reaction evidence="8 9 10">
        <text>2-[(2R,5Z)-2-carboxy-4-methylthiazol-5(2H)-ylidene]ethyl phosphate + 4-amino-2-methyl-5-(diphosphooxymethyl)pyrimidine + 2 H(+) = thiamine phosphate + CO2 + diphosphate</text>
        <dbReference type="Rhea" id="RHEA:47844"/>
        <dbReference type="ChEBI" id="CHEBI:15378"/>
        <dbReference type="ChEBI" id="CHEBI:16526"/>
        <dbReference type="ChEBI" id="CHEBI:33019"/>
        <dbReference type="ChEBI" id="CHEBI:37575"/>
        <dbReference type="ChEBI" id="CHEBI:57841"/>
        <dbReference type="ChEBI" id="CHEBI:62899"/>
        <dbReference type="EC" id="2.5.1.3"/>
    </reaction>
</comment>
<feature type="binding site" evidence="9">
    <location>
        <begin position="131"/>
        <end position="133"/>
    </location>
    <ligand>
        <name>2-[(2R,5Z)-2-carboxy-4-methylthiazol-5(2H)-ylidene]ethyl phosphate</name>
        <dbReference type="ChEBI" id="CHEBI:62899"/>
    </ligand>
</feature>
<reference evidence="13" key="1">
    <citation type="journal article" date="2021" name="PeerJ">
        <title>Extensive microbial diversity within the chicken gut microbiome revealed by metagenomics and culture.</title>
        <authorList>
            <person name="Gilroy R."/>
            <person name="Ravi A."/>
            <person name="Getino M."/>
            <person name="Pursley I."/>
            <person name="Horton D.L."/>
            <person name="Alikhan N.F."/>
            <person name="Baker D."/>
            <person name="Gharbi K."/>
            <person name="Hall N."/>
            <person name="Watson M."/>
            <person name="Adriaenssens E.M."/>
            <person name="Foster-Nyarko E."/>
            <person name="Jarju S."/>
            <person name="Secka A."/>
            <person name="Antonio M."/>
            <person name="Oren A."/>
            <person name="Chaudhuri R.R."/>
            <person name="La Ragione R."/>
            <person name="Hildebrand F."/>
            <person name="Pallen M.J."/>
        </authorList>
    </citation>
    <scope>NUCLEOTIDE SEQUENCE</scope>
    <source>
        <strain evidence="13">MalCec1-1739</strain>
    </source>
</reference>
<comment type="catalytic activity">
    <reaction evidence="7 9 10">
        <text>2-(2-carboxy-4-methylthiazol-5-yl)ethyl phosphate + 4-amino-2-methyl-5-(diphosphooxymethyl)pyrimidine + 2 H(+) = thiamine phosphate + CO2 + diphosphate</text>
        <dbReference type="Rhea" id="RHEA:47848"/>
        <dbReference type="ChEBI" id="CHEBI:15378"/>
        <dbReference type="ChEBI" id="CHEBI:16526"/>
        <dbReference type="ChEBI" id="CHEBI:33019"/>
        <dbReference type="ChEBI" id="CHEBI:37575"/>
        <dbReference type="ChEBI" id="CHEBI:57841"/>
        <dbReference type="ChEBI" id="CHEBI:62890"/>
        <dbReference type="EC" id="2.5.1.3"/>
    </reaction>
</comment>
<evidence type="ECO:0000256" key="3">
    <source>
        <dbReference type="ARBA" id="ARBA00022723"/>
    </source>
</evidence>
<feature type="binding site" evidence="9">
    <location>
        <position position="105"/>
    </location>
    <ligand>
        <name>4-amino-2-methyl-5-(diphosphooxymethyl)pyrimidine</name>
        <dbReference type="ChEBI" id="CHEBI:57841"/>
    </ligand>
</feature>
<dbReference type="GO" id="GO:0009228">
    <property type="term" value="P:thiamine biosynthetic process"/>
    <property type="evidence" value="ECO:0007669"/>
    <property type="project" value="UniProtKB-KW"/>
</dbReference>
<dbReference type="PANTHER" id="PTHR20857">
    <property type="entry name" value="THIAMINE-PHOSPHATE PYROPHOSPHORYLASE"/>
    <property type="match status" value="1"/>
</dbReference>
<dbReference type="InterPro" id="IPR022998">
    <property type="entry name" value="ThiamineP_synth_TenI"/>
</dbReference>
<comment type="catalytic activity">
    <reaction evidence="6 9 10">
        <text>4-methyl-5-(2-phosphooxyethyl)-thiazole + 4-amino-2-methyl-5-(diphosphooxymethyl)pyrimidine + H(+) = thiamine phosphate + diphosphate</text>
        <dbReference type="Rhea" id="RHEA:22328"/>
        <dbReference type="ChEBI" id="CHEBI:15378"/>
        <dbReference type="ChEBI" id="CHEBI:33019"/>
        <dbReference type="ChEBI" id="CHEBI:37575"/>
        <dbReference type="ChEBI" id="CHEBI:57841"/>
        <dbReference type="ChEBI" id="CHEBI:58296"/>
        <dbReference type="EC" id="2.5.1.3"/>
    </reaction>
</comment>
<feature type="binding site" evidence="9">
    <location>
        <position position="86"/>
    </location>
    <ligand>
        <name>Mg(2+)</name>
        <dbReference type="ChEBI" id="CHEBI:18420"/>
    </ligand>
</feature>
<accession>A0A9D2ZU61</accession>
<gene>
    <name evidence="9" type="primary">thiE</name>
    <name evidence="13" type="ORF">IAA93_04895</name>
</gene>
<feature type="binding site" evidence="9">
    <location>
        <begin position="34"/>
        <end position="38"/>
    </location>
    <ligand>
        <name>4-amino-2-methyl-5-(diphosphooxymethyl)pyrimidine</name>
        <dbReference type="ChEBI" id="CHEBI:57841"/>
    </ligand>
</feature>
<comment type="caution">
    <text evidence="9">Lacks conserved residue(s) required for the propagation of feature annotation.</text>
</comment>
<dbReference type="NCBIfam" id="TIGR00693">
    <property type="entry name" value="thiE"/>
    <property type="match status" value="1"/>
</dbReference>
<dbReference type="Gene3D" id="3.20.20.70">
    <property type="entry name" value="Aldolase class I"/>
    <property type="match status" value="1"/>
</dbReference>
<evidence type="ECO:0000256" key="8">
    <source>
        <dbReference type="ARBA" id="ARBA00047883"/>
    </source>
</evidence>
<dbReference type="GO" id="GO:0000287">
    <property type="term" value="F:magnesium ion binding"/>
    <property type="evidence" value="ECO:0007669"/>
    <property type="project" value="UniProtKB-UniRule"/>
</dbReference>
<feature type="binding site" evidence="9">
    <location>
        <position position="66"/>
    </location>
    <ligand>
        <name>4-amino-2-methyl-5-(diphosphooxymethyl)pyrimidine</name>
        <dbReference type="ChEBI" id="CHEBI:57841"/>
    </ligand>
</feature>
<keyword evidence="2 9" id="KW-0808">Transferase</keyword>
<comment type="caution">
    <text evidence="13">The sequence shown here is derived from an EMBL/GenBank/DDBJ whole genome shotgun (WGS) entry which is preliminary data.</text>
</comment>
<dbReference type="AlphaFoldDB" id="A0A9D2ZU61"/>
<evidence type="ECO:0000259" key="12">
    <source>
        <dbReference type="Pfam" id="PF02581"/>
    </source>
</evidence>
<dbReference type="GO" id="GO:0004789">
    <property type="term" value="F:thiamine-phosphate diphosphorylase activity"/>
    <property type="evidence" value="ECO:0007669"/>
    <property type="project" value="UniProtKB-UniRule"/>
</dbReference>
<dbReference type="InterPro" id="IPR034291">
    <property type="entry name" value="TMP_synthase"/>
</dbReference>
<comment type="function">
    <text evidence="9">Condenses 4-methyl-5-(beta-hydroxyethyl)thiazole monophosphate (THZ-P) and 2-methyl-4-amino-5-hydroxymethyl pyrimidine pyrophosphate (HMP-PP) to form thiamine monophosphate (TMP).</text>
</comment>
<protein>
    <recommendedName>
        <fullName evidence="9">Thiamine-phosphate synthase</fullName>
        <shortName evidence="9">TP synthase</shortName>
        <shortName evidence="9">TPS</shortName>
        <ecNumber evidence="9">2.5.1.3</ecNumber>
    </recommendedName>
    <alternativeName>
        <fullName evidence="9">Thiamine-phosphate pyrophosphorylase</fullName>
        <shortName evidence="9">TMP pyrophosphorylase</shortName>
        <shortName evidence="9">TMP-PPase</shortName>
    </alternativeName>
</protein>
<dbReference type="Pfam" id="PF02581">
    <property type="entry name" value="TMP-TENI"/>
    <property type="match status" value="1"/>
</dbReference>
<dbReference type="NCBIfam" id="NF000736">
    <property type="entry name" value="PRK00043.2-3"/>
    <property type="match status" value="1"/>
</dbReference>
<dbReference type="GO" id="GO:0009229">
    <property type="term" value="P:thiamine diphosphate biosynthetic process"/>
    <property type="evidence" value="ECO:0007669"/>
    <property type="project" value="UniProtKB-UniRule"/>
</dbReference>
<evidence type="ECO:0000256" key="5">
    <source>
        <dbReference type="ARBA" id="ARBA00022977"/>
    </source>
</evidence>
<evidence type="ECO:0000256" key="4">
    <source>
        <dbReference type="ARBA" id="ARBA00022842"/>
    </source>
</evidence>
<dbReference type="EC" id="2.5.1.3" evidence="9"/>
<evidence type="ECO:0000256" key="11">
    <source>
        <dbReference type="RuleBase" id="RU004253"/>
    </source>
</evidence>
<reference evidence="13" key="2">
    <citation type="submission" date="2021-04" db="EMBL/GenBank/DDBJ databases">
        <authorList>
            <person name="Gilroy R."/>
        </authorList>
    </citation>
    <scope>NUCLEOTIDE SEQUENCE</scope>
    <source>
        <strain evidence="13">MalCec1-1739</strain>
    </source>
</reference>
<evidence type="ECO:0000313" key="13">
    <source>
        <dbReference type="EMBL" id="HJD53045.1"/>
    </source>
</evidence>
<comment type="cofactor">
    <cofactor evidence="9">
        <name>Mg(2+)</name>
        <dbReference type="ChEBI" id="CHEBI:18420"/>
    </cofactor>
    <text evidence="9">Binds 1 Mg(2+) ion per subunit.</text>
</comment>
<sequence length="213" mass="22635">MRGLSLQFITHYNDRYDYLDSVRIALAGGCRWIQLRMKGADDDDFMAAACEVRALCHAAGARFVIDDRAHLVDAAGADGVHLGKSDMPVADARRLLGSSRIIGGTANTIDDVVALCKAGVDYIGCGPFRFTTTKERLSPCLGLAGYADIVSAMRRHGLRTPLVAIGGITLGDIDDLAATGVDGIALSGAVLSAGDPVAEMRRIVEKCNNQQNR</sequence>
<dbReference type="HAMAP" id="MF_00097">
    <property type="entry name" value="TMP_synthase"/>
    <property type="match status" value="1"/>
</dbReference>
<comment type="pathway">
    <text evidence="1 9 11">Cofactor biosynthesis; thiamine diphosphate biosynthesis; thiamine phosphate from 4-amino-2-methyl-5-diphosphomethylpyrimidine and 4-methyl-5-(2-phosphoethyl)-thiazole: step 1/1.</text>
</comment>
<evidence type="ECO:0000256" key="1">
    <source>
        <dbReference type="ARBA" id="ARBA00005165"/>
    </source>
</evidence>
<organism evidence="13 14">
    <name type="scientific">Candidatus Avibacteroides avistercoris</name>
    <dbReference type="NCBI Taxonomy" id="2840690"/>
    <lineage>
        <taxon>Bacteria</taxon>
        <taxon>Pseudomonadati</taxon>
        <taxon>Bacteroidota</taxon>
        <taxon>Bacteroidia</taxon>
        <taxon>Bacteroidales</taxon>
        <taxon>Bacteroidaceae</taxon>
        <taxon>Bacteroidaceae incertae sedis</taxon>
        <taxon>Candidatus Avibacteroides</taxon>
    </lineage>
</organism>
<keyword evidence="5 9" id="KW-0784">Thiamine biosynthesis</keyword>
<dbReference type="Proteomes" id="UP000787625">
    <property type="component" value="Unassembled WGS sequence"/>
</dbReference>
<comment type="similarity">
    <text evidence="9 10">Belongs to the thiamine-phosphate synthase family.</text>
</comment>
<dbReference type="PANTHER" id="PTHR20857:SF15">
    <property type="entry name" value="THIAMINE-PHOSPHATE SYNTHASE"/>
    <property type="match status" value="1"/>
</dbReference>
<evidence type="ECO:0000256" key="6">
    <source>
        <dbReference type="ARBA" id="ARBA00047334"/>
    </source>
</evidence>
<evidence type="ECO:0000256" key="2">
    <source>
        <dbReference type="ARBA" id="ARBA00022679"/>
    </source>
</evidence>
<dbReference type="SUPFAM" id="SSF51391">
    <property type="entry name" value="Thiamin phosphate synthase"/>
    <property type="match status" value="1"/>
</dbReference>
<dbReference type="EMBL" id="DWUP01000099">
    <property type="protein sequence ID" value="HJD53045.1"/>
    <property type="molecule type" value="Genomic_DNA"/>
</dbReference>
<name>A0A9D2ZU61_9BACT</name>
<feature type="binding site" evidence="9">
    <location>
        <position position="134"/>
    </location>
    <ligand>
        <name>4-amino-2-methyl-5-(diphosphooxymethyl)pyrimidine</name>
        <dbReference type="ChEBI" id="CHEBI:57841"/>
    </ligand>
</feature>
<evidence type="ECO:0000313" key="14">
    <source>
        <dbReference type="Proteomes" id="UP000787625"/>
    </source>
</evidence>
<feature type="binding site" evidence="9">
    <location>
        <position position="167"/>
    </location>
    <ligand>
        <name>2-[(2R,5Z)-2-carboxy-4-methylthiazol-5(2H)-ylidene]ethyl phosphate</name>
        <dbReference type="ChEBI" id="CHEBI:62899"/>
    </ligand>
</feature>
<keyword evidence="4 9" id="KW-0460">Magnesium</keyword>
<keyword evidence="3 9" id="KW-0479">Metal-binding</keyword>
<dbReference type="InterPro" id="IPR013785">
    <property type="entry name" value="Aldolase_TIM"/>
</dbReference>
<dbReference type="GO" id="GO:0005737">
    <property type="term" value="C:cytoplasm"/>
    <property type="evidence" value="ECO:0007669"/>
    <property type="project" value="TreeGrafter"/>
</dbReference>
<evidence type="ECO:0000256" key="9">
    <source>
        <dbReference type="HAMAP-Rule" id="MF_00097"/>
    </source>
</evidence>
<evidence type="ECO:0000256" key="7">
    <source>
        <dbReference type="ARBA" id="ARBA00047851"/>
    </source>
</evidence>
<dbReference type="CDD" id="cd00564">
    <property type="entry name" value="TMP_TenI"/>
    <property type="match status" value="1"/>
</dbReference>